<organism evidence="1 2">
    <name type="scientific">candidate division WWE3 bacterium</name>
    <dbReference type="NCBI Taxonomy" id="2053526"/>
    <lineage>
        <taxon>Bacteria</taxon>
        <taxon>Katanobacteria</taxon>
    </lineage>
</organism>
<dbReference type="EMBL" id="JAGQNX010000100">
    <property type="protein sequence ID" value="MCA9308518.1"/>
    <property type="molecule type" value="Genomic_DNA"/>
</dbReference>
<reference evidence="1" key="1">
    <citation type="submission" date="2020-04" db="EMBL/GenBank/DDBJ databases">
        <authorList>
            <person name="Zhang T."/>
        </authorList>
    </citation>
    <scope>NUCLEOTIDE SEQUENCE</scope>
    <source>
        <strain evidence="1">HKST-UBA79</strain>
    </source>
</reference>
<accession>A0A955EDG0</accession>
<protein>
    <submittedName>
        <fullName evidence="1">Uncharacterized protein</fullName>
    </submittedName>
</protein>
<name>A0A955EDG0_UNCKA</name>
<feature type="non-terminal residue" evidence="1">
    <location>
        <position position="1"/>
    </location>
</feature>
<sequence length="71" mass="8191">TLEKLVEASEDVSDEELETAVKNYVSAGQEDTPELRESVKEQLKQSKQSQAMQKYVEDLLSKANIKHYRNY</sequence>
<dbReference type="AlphaFoldDB" id="A0A955EDG0"/>
<proteinExistence type="predicted"/>
<gene>
    <name evidence="1" type="ORF">KC980_03325</name>
</gene>
<reference evidence="1" key="2">
    <citation type="journal article" date="2021" name="Microbiome">
        <title>Successional dynamics and alternative stable states in a saline activated sludge microbial community over 9 years.</title>
        <authorList>
            <person name="Wang Y."/>
            <person name="Ye J."/>
            <person name="Ju F."/>
            <person name="Liu L."/>
            <person name="Boyd J.A."/>
            <person name="Deng Y."/>
            <person name="Parks D.H."/>
            <person name="Jiang X."/>
            <person name="Yin X."/>
            <person name="Woodcroft B.J."/>
            <person name="Tyson G.W."/>
            <person name="Hugenholtz P."/>
            <person name="Polz M.F."/>
            <person name="Zhang T."/>
        </authorList>
    </citation>
    <scope>NUCLEOTIDE SEQUENCE</scope>
    <source>
        <strain evidence="1">HKST-UBA79</strain>
    </source>
</reference>
<evidence type="ECO:0000313" key="1">
    <source>
        <dbReference type="EMBL" id="MCA9308518.1"/>
    </source>
</evidence>
<evidence type="ECO:0000313" key="2">
    <source>
        <dbReference type="Proteomes" id="UP000740557"/>
    </source>
</evidence>
<dbReference type="Proteomes" id="UP000740557">
    <property type="component" value="Unassembled WGS sequence"/>
</dbReference>
<comment type="caution">
    <text evidence="1">The sequence shown here is derived from an EMBL/GenBank/DDBJ whole genome shotgun (WGS) entry which is preliminary data.</text>
</comment>